<organism evidence="2 3">
    <name type="scientific">Pinctada imbricata</name>
    <name type="common">Atlantic pearl-oyster</name>
    <name type="synonym">Pinctada martensii</name>
    <dbReference type="NCBI Taxonomy" id="66713"/>
    <lineage>
        <taxon>Eukaryota</taxon>
        <taxon>Metazoa</taxon>
        <taxon>Spiralia</taxon>
        <taxon>Lophotrochozoa</taxon>
        <taxon>Mollusca</taxon>
        <taxon>Bivalvia</taxon>
        <taxon>Autobranchia</taxon>
        <taxon>Pteriomorphia</taxon>
        <taxon>Pterioida</taxon>
        <taxon>Pterioidea</taxon>
        <taxon>Pteriidae</taxon>
        <taxon>Pinctada</taxon>
    </lineage>
</organism>
<sequence length="277" mass="32577">MDFNLPKPTNLVRAANRLRQKQRPVEPMDLTFDIDHTFLRDSNFFRGDLHVDSARHIIFASDAQLRILNLARRWYVDGTFKVINQPFTQLFSIHAFVQNGSCVKEVPLVFVLMSRRQRKDYDAVFQHIRSLLPDPRVMSFTMDFEAATWRSVTDFFPDAEIHGCSFHWGQAVMRKVGSLGLRGTYNKRKMTHHFIRRVLSLRYLPSDHIVPAFNNLRTKASTQPLQEFMTYLSNTWLHSSVWTVHQWSVFRQPVRTNNDTEGWTERPVTHWSVASRK</sequence>
<evidence type="ECO:0000313" key="2">
    <source>
        <dbReference type="EMBL" id="KAK3101191.1"/>
    </source>
</evidence>
<gene>
    <name evidence="2" type="ORF">FSP39_001639</name>
</gene>
<accession>A0AA89C0E9</accession>
<dbReference type="PANTHER" id="PTHR47160">
    <property type="entry name" value="PUTATIVE-RELATED"/>
    <property type="match status" value="1"/>
</dbReference>
<dbReference type="EMBL" id="VSWD01000005">
    <property type="protein sequence ID" value="KAK3101191.1"/>
    <property type="molecule type" value="Genomic_DNA"/>
</dbReference>
<evidence type="ECO:0000313" key="3">
    <source>
        <dbReference type="Proteomes" id="UP001186944"/>
    </source>
</evidence>
<evidence type="ECO:0000259" key="1">
    <source>
        <dbReference type="Pfam" id="PF10551"/>
    </source>
</evidence>
<feature type="domain" description="MULE transposase" evidence="1">
    <location>
        <begin position="74"/>
        <end position="167"/>
    </location>
</feature>
<dbReference type="AlphaFoldDB" id="A0AA89C0E9"/>
<dbReference type="Proteomes" id="UP001186944">
    <property type="component" value="Unassembled WGS sequence"/>
</dbReference>
<proteinExistence type="predicted"/>
<reference evidence="2" key="1">
    <citation type="submission" date="2019-08" db="EMBL/GenBank/DDBJ databases">
        <title>The improved chromosome-level genome for the pearl oyster Pinctada fucata martensii using PacBio sequencing and Hi-C.</title>
        <authorList>
            <person name="Zheng Z."/>
        </authorList>
    </citation>
    <scope>NUCLEOTIDE SEQUENCE</scope>
    <source>
        <strain evidence="2">ZZ-2019</strain>
        <tissue evidence="2">Adductor muscle</tissue>
    </source>
</reference>
<dbReference type="PANTHER" id="PTHR47160:SF10">
    <property type="entry name" value="MULE TRANSPOSASE DOMAIN-CONTAINING PROTEIN"/>
    <property type="match status" value="1"/>
</dbReference>
<keyword evidence="3" id="KW-1185">Reference proteome</keyword>
<dbReference type="Pfam" id="PF10551">
    <property type="entry name" value="MULE"/>
    <property type="match status" value="1"/>
</dbReference>
<dbReference type="InterPro" id="IPR018289">
    <property type="entry name" value="MULE_transposase_dom"/>
</dbReference>
<protein>
    <recommendedName>
        <fullName evidence="1">MULE transposase domain-containing protein</fullName>
    </recommendedName>
</protein>
<name>A0AA89C0E9_PINIB</name>
<comment type="caution">
    <text evidence="2">The sequence shown here is derived from an EMBL/GenBank/DDBJ whole genome shotgun (WGS) entry which is preliminary data.</text>
</comment>